<dbReference type="InterPro" id="IPR000560">
    <property type="entry name" value="His_Pase_clade-2"/>
</dbReference>
<comment type="caution">
    <text evidence="18">The sequence shown here is derived from an EMBL/GenBank/DDBJ whole genome shotgun (WGS) entry which is preliminary data.</text>
</comment>
<organism evidence="18 19">
    <name type="scientific">Hevea brasiliensis</name>
    <name type="common">Para rubber tree</name>
    <name type="synonym">Siphonia brasiliensis</name>
    <dbReference type="NCBI Taxonomy" id="3981"/>
    <lineage>
        <taxon>Eukaryota</taxon>
        <taxon>Viridiplantae</taxon>
        <taxon>Streptophyta</taxon>
        <taxon>Embryophyta</taxon>
        <taxon>Tracheophyta</taxon>
        <taxon>Spermatophyta</taxon>
        <taxon>Magnoliopsida</taxon>
        <taxon>eudicotyledons</taxon>
        <taxon>Gunneridae</taxon>
        <taxon>Pentapetalae</taxon>
        <taxon>rosids</taxon>
        <taxon>fabids</taxon>
        <taxon>Malpighiales</taxon>
        <taxon>Euphorbiaceae</taxon>
        <taxon>Crotonoideae</taxon>
        <taxon>Micrandreae</taxon>
        <taxon>Hevea</taxon>
    </lineage>
</organism>
<dbReference type="Gene3D" id="3.40.50.1240">
    <property type="entry name" value="Phosphoglycerate mutase-like"/>
    <property type="match status" value="1"/>
</dbReference>
<dbReference type="PIRSF" id="PIRSF000894">
    <property type="entry name" value="Acid_phosphatase"/>
    <property type="match status" value="1"/>
</dbReference>
<evidence type="ECO:0000313" key="18">
    <source>
        <dbReference type="EMBL" id="KAF2296304.1"/>
    </source>
</evidence>
<protein>
    <recommendedName>
        <fullName evidence="5">Multiple inositol polyphosphate phosphatase 1</fullName>
        <ecNumber evidence="4">3.1.3.62</ecNumber>
        <ecNumber evidence="3">3.1.3.80</ecNumber>
    </recommendedName>
    <alternativeName>
        <fullName evidence="11">2,3-bisphosphoglycerate 3-phosphatase</fullName>
    </alternativeName>
</protein>
<comment type="similarity">
    <text evidence="2">Belongs to the histidine acid phosphatase family. MINPP1 subfamily.</text>
</comment>
<dbReference type="GO" id="GO:0005886">
    <property type="term" value="C:plasma membrane"/>
    <property type="evidence" value="ECO:0007669"/>
    <property type="project" value="UniProtKB-SubCell"/>
</dbReference>
<dbReference type="GO" id="GO:0003993">
    <property type="term" value="F:acid phosphatase activity"/>
    <property type="evidence" value="ECO:0007669"/>
    <property type="project" value="TreeGrafter"/>
</dbReference>
<dbReference type="Proteomes" id="UP000467840">
    <property type="component" value="Chromosome 7"/>
</dbReference>
<evidence type="ECO:0000256" key="15">
    <source>
        <dbReference type="ARBA" id="ARBA00043832"/>
    </source>
</evidence>
<keyword evidence="6" id="KW-1003">Cell membrane</keyword>
<evidence type="ECO:0000256" key="13">
    <source>
        <dbReference type="ARBA" id="ARBA00043671"/>
    </source>
</evidence>
<evidence type="ECO:0000256" key="17">
    <source>
        <dbReference type="SAM" id="SignalP"/>
    </source>
</evidence>
<dbReference type="GO" id="GO:0052745">
    <property type="term" value="F:inositol phosphate phosphatase activity"/>
    <property type="evidence" value="ECO:0007669"/>
    <property type="project" value="TreeGrafter"/>
</dbReference>
<feature type="coiled-coil region" evidence="16">
    <location>
        <begin position="80"/>
        <end position="107"/>
    </location>
</feature>
<evidence type="ECO:0000256" key="10">
    <source>
        <dbReference type="ARBA" id="ARBA00023180"/>
    </source>
</evidence>
<evidence type="ECO:0000256" key="5">
    <source>
        <dbReference type="ARBA" id="ARBA00018097"/>
    </source>
</evidence>
<dbReference type="EC" id="3.1.3.62" evidence="4"/>
<sequence>MKPSTAAIPFVLFWFSILLHSIADQAFDVRQHLSTVTRYGAVKDVGNSSSLQFSIHEGCTPIHLNLVARHGTRSPTKKRMRELNLLASHLEELIRDAKEQKLSLQKVPTWLQGWKSPWRGKLKGGELISKGEDELYDLGIRIRKRFPDLFKEEYHPDVYPIKATQVPRASASAVAFGMGLFSEKGSLGPGHHQLLQSAVKAVQAFRKSQEPAVYKLKEPILDEITATLVSRYELNFTRQTLLLYGFSEASLLDITDQACGLFSPSEVALLEWTDDLEMFILKGYGKSINYRMGVPLLKDVVHSMEQALRHKKVIHVIKGFYERQDYGLHMQRRWFLSHVYLVFSLNDQNLKIQREQPLELPPRPPHSRNWWGSMVAPFAGNNLLVLHSCPANPSSKYFIQVLHNERPITMPGCNNSDFCPFEEFKEMIVAPHLKHDYNTICTKKLEQPEQKFETSKLLLLFHWLFSLGRDETESTKADL</sequence>
<comment type="subcellular location">
    <subcellularLocation>
        <location evidence="1">Cell membrane</location>
    </subcellularLocation>
</comment>
<proteinExistence type="inferred from homology"/>
<keyword evidence="9" id="KW-0472">Membrane</keyword>
<dbReference type="InterPro" id="IPR029033">
    <property type="entry name" value="His_PPase_superfam"/>
</dbReference>
<keyword evidence="10" id="KW-0325">Glycoprotein</keyword>
<evidence type="ECO:0000256" key="1">
    <source>
        <dbReference type="ARBA" id="ARBA00004236"/>
    </source>
</evidence>
<evidence type="ECO:0000313" key="19">
    <source>
        <dbReference type="Proteomes" id="UP000467840"/>
    </source>
</evidence>
<gene>
    <name evidence="18" type="ORF">GH714_037332</name>
</gene>
<comment type="catalytic activity">
    <reaction evidence="14">
        <text>1D-myo-inositol hexakisphosphate + H2O = 1D-myo-inositol 1,2,4,5,6-pentakisphosphate + phosphate</text>
        <dbReference type="Rhea" id="RHEA:16989"/>
        <dbReference type="ChEBI" id="CHEBI:15377"/>
        <dbReference type="ChEBI" id="CHEBI:43474"/>
        <dbReference type="ChEBI" id="CHEBI:57798"/>
        <dbReference type="ChEBI" id="CHEBI:58130"/>
        <dbReference type="EC" id="3.1.3.62"/>
    </reaction>
    <physiologicalReaction direction="left-to-right" evidence="14">
        <dbReference type="Rhea" id="RHEA:16990"/>
    </physiologicalReaction>
</comment>
<evidence type="ECO:0000256" key="8">
    <source>
        <dbReference type="ARBA" id="ARBA00022801"/>
    </source>
</evidence>
<dbReference type="InterPro" id="IPR016274">
    <property type="entry name" value="Histidine_acid_Pase_euk"/>
</dbReference>
<comment type="catalytic activity">
    <reaction evidence="12">
        <text>1D-myo-inositol 1,2,5,6-tetrakisphosphate + H2O = 1D-myo-inositol 1,2,6-trisphosphate + phosphate</text>
        <dbReference type="Rhea" id="RHEA:77119"/>
        <dbReference type="ChEBI" id="CHEBI:15377"/>
        <dbReference type="ChEBI" id="CHEBI:43474"/>
        <dbReference type="ChEBI" id="CHEBI:195535"/>
        <dbReference type="ChEBI" id="CHEBI:195537"/>
        <dbReference type="EC" id="3.1.3.62"/>
    </reaction>
    <physiologicalReaction direction="left-to-right" evidence="12">
        <dbReference type="Rhea" id="RHEA:77120"/>
    </physiologicalReaction>
</comment>
<dbReference type="EC" id="3.1.3.80" evidence="3"/>
<comment type="catalytic activity">
    <reaction evidence="13">
        <text>1D-myo-inositol 1,2,4,5,6-pentakisphosphate + H2O = 1D-myo-inositol 1,2,5,6-tetrakisphosphate + phosphate</text>
        <dbReference type="Rhea" id="RHEA:77115"/>
        <dbReference type="ChEBI" id="CHEBI:15377"/>
        <dbReference type="ChEBI" id="CHEBI:43474"/>
        <dbReference type="ChEBI" id="CHEBI:57798"/>
        <dbReference type="ChEBI" id="CHEBI:195535"/>
        <dbReference type="EC" id="3.1.3.62"/>
    </reaction>
    <physiologicalReaction direction="left-to-right" evidence="13">
        <dbReference type="Rhea" id="RHEA:77116"/>
    </physiologicalReaction>
</comment>
<dbReference type="PANTHER" id="PTHR20963">
    <property type="entry name" value="MULTIPLE INOSITOL POLYPHOSPHATE PHOSPHATASE-RELATED"/>
    <property type="match status" value="1"/>
</dbReference>
<dbReference type="CDD" id="cd07061">
    <property type="entry name" value="HP_HAP_like"/>
    <property type="match status" value="1"/>
</dbReference>
<name>A0A6A6L5M9_HEVBR</name>
<reference evidence="18 19" key="1">
    <citation type="journal article" date="2020" name="Mol. Plant">
        <title>The Chromosome-Based Rubber Tree Genome Provides New Insights into Spurge Genome Evolution and Rubber Biosynthesis.</title>
        <authorList>
            <person name="Liu J."/>
            <person name="Shi C."/>
            <person name="Shi C.C."/>
            <person name="Li W."/>
            <person name="Zhang Q.J."/>
            <person name="Zhang Y."/>
            <person name="Li K."/>
            <person name="Lu H.F."/>
            <person name="Shi C."/>
            <person name="Zhu S.T."/>
            <person name="Xiao Z.Y."/>
            <person name="Nan H."/>
            <person name="Yue Y."/>
            <person name="Zhu X.G."/>
            <person name="Wu Y."/>
            <person name="Hong X.N."/>
            <person name="Fan G.Y."/>
            <person name="Tong Y."/>
            <person name="Zhang D."/>
            <person name="Mao C.L."/>
            <person name="Liu Y.L."/>
            <person name="Hao S.J."/>
            <person name="Liu W.Q."/>
            <person name="Lv M.Q."/>
            <person name="Zhang H.B."/>
            <person name="Liu Y."/>
            <person name="Hu-Tang G.R."/>
            <person name="Wang J.P."/>
            <person name="Wang J.H."/>
            <person name="Sun Y.H."/>
            <person name="Ni S.B."/>
            <person name="Chen W.B."/>
            <person name="Zhang X.C."/>
            <person name="Jiao Y.N."/>
            <person name="Eichler E.E."/>
            <person name="Li G.H."/>
            <person name="Liu X."/>
            <person name="Gao L.Z."/>
        </authorList>
    </citation>
    <scope>NUCLEOTIDE SEQUENCE [LARGE SCALE GENOMIC DNA]</scope>
    <source>
        <strain evidence="19">cv. GT1</strain>
        <tissue evidence="18">Leaf</tissue>
    </source>
</reference>
<evidence type="ECO:0000256" key="2">
    <source>
        <dbReference type="ARBA" id="ARBA00008422"/>
    </source>
</evidence>
<dbReference type="Pfam" id="PF00328">
    <property type="entry name" value="His_Phos_2"/>
    <property type="match status" value="1"/>
</dbReference>
<dbReference type="EMBL" id="JAAGAX010000013">
    <property type="protein sequence ID" value="KAF2296304.1"/>
    <property type="molecule type" value="Genomic_DNA"/>
</dbReference>
<evidence type="ECO:0000256" key="14">
    <source>
        <dbReference type="ARBA" id="ARBA00043691"/>
    </source>
</evidence>
<keyword evidence="19" id="KW-1185">Reference proteome</keyword>
<evidence type="ECO:0000256" key="16">
    <source>
        <dbReference type="SAM" id="Coils"/>
    </source>
</evidence>
<dbReference type="PANTHER" id="PTHR20963:SF8">
    <property type="entry name" value="MULTIPLE INOSITOL POLYPHOSPHATE PHOSPHATASE 1"/>
    <property type="match status" value="1"/>
</dbReference>
<keyword evidence="8" id="KW-0378">Hydrolase</keyword>
<evidence type="ECO:0000256" key="11">
    <source>
        <dbReference type="ARBA" id="ARBA00031642"/>
    </source>
</evidence>
<evidence type="ECO:0000256" key="3">
    <source>
        <dbReference type="ARBA" id="ARBA00012976"/>
    </source>
</evidence>
<keyword evidence="7 17" id="KW-0732">Signal</keyword>
<evidence type="ECO:0000256" key="7">
    <source>
        <dbReference type="ARBA" id="ARBA00022729"/>
    </source>
</evidence>
<evidence type="ECO:0000256" key="4">
    <source>
        <dbReference type="ARBA" id="ARBA00013040"/>
    </source>
</evidence>
<evidence type="ECO:0000256" key="6">
    <source>
        <dbReference type="ARBA" id="ARBA00022475"/>
    </source>
</evidence>
<dbReference type="SUPFAM" id="SSF53254">
    <property type="entry name" value="Phosphoglycerate mutase-like"/>
    <property type="match status" value="1"/>
</dbReference>
<comment type="catalytic activity">
    <reaction evidence="15">
        <text>(2R)-2,3-bisphosphoglycerate + H2O = (2R)-2-phosphoglycerate + phosphate</text>
        <dbReference type="Rhea" id="RHEA:27381"/>
        <dbReference type="ChEBI" id="CHEBI:15377"/>
        <dbReference type="ChEBI" id="CHEBI:43474"/>
        <dbReference type="ChEBI" id="CHEBI:58248"/>
        <dbReference type="ChEBI" id="CHEBI:58289"/>
        <dbReference type="EC" id="3.1.3.80"/>
    </reaction>
    <physiologicalReaction direction="left-to-right" evidence="15">
        <dbReference type="Rhea" id="RHEA:27382"/>
    </physiologicalReaction>
</comment>
<feature type="signal peptide" evidence="17">
    <location>
        <begin position="1"/>
        <end position="23"/>
    </location>
</feature>
<evidence type="ECO:0000256" key="9">
    <source>
        <dbReference type="ARBA" id="ARBA00023136"/>
    </source>
</evidence>
<dbReference type="AlphaFoldDB" id="A0A6A6L5M9"/>
<keyword evidence="16" id="KW-0175">Coiled coil</keyword>
<evidence type="ECO:0000256" key="12">
    <source>
        <dbReference type="ARBA" id="ARBA00043668"/>
    </source>
</evidence>
<feature type="chain" id="PRO_5025346634" description="Multiple inositol polyphosphate phosphatase 1" evidence="17">
    <location>
        <begin position="24"/>
        <end position="479"/>
    </location>
</feature>
<accession>A0A6A6L5M9</accession>
<dbReference type="GO" id="GO:0034417">
    <property type="term" value="F:bisphosphoglycerate 3-phosphatase activity"/>
    <property type="evidence" value="ECO:0007669"/>
    <property type="project" value="UniProtKB-EC"/>
</dbReference>